<evidence type="ECO:0000313" key="2">
    <source>
        <dbReference type="EMBL" id="EEJ71508.1"/>
    </source>
</evidence>
<dbReference type="Pfam" id="PF00455">
    <property type="entry name" value="DeoRC"/>
    <property type="match status" value="1"/>
</dbReference>
<accession>C2EPN6</accession>
<keyword evidence="3" id="KW-1185">Reference proteome</keyword>
<evidence type="ECO:0000259" key="1">
    <source>
        <dbReference type="Pfam" id="PF00455"/>
    </source>
</evidence>
<proteinExistence type="predicted"/>
<comment type="caution">
    <text evidence="2">The sequence shown here is derived from an EMBL/GenBank/DDBJ whole genome shotgun (WGS) entry which is preliminary data.</text>
</comment>
<sequence length="81" mass="9417">MADVEQTQIKRTMLVNSNIVLALIDHTKFNNNNDFVKLCDLDYLDYVITDRPLSDDTILQALKKNRVNIIYKKLGSIYRAK</sequence>
<dbReference type="AlphaFoldDB" id="C2EPN6"/>
<dbReference type="HOGENOM" id="CLU_2569572_0_0_9"/>
<evidence type="ECO:0000313" key="3">
    <source>
        <dbReference type="Proteomes" id="UP000005583"/>
    </source>
</evidence>
<reference evidence="2 3" key="1">
    <citation type="submission" date="2009-01" db="EMBL/GenBank/DDBJ databases">
        <authorList>
            <person name="Qin X."/>
            <person name="Bachman B."/>
            <person name="Battles P."/>
            <person name="Bell A."/>
            <person name="Bess C."/>
            <person name="Bickham C."/>
            <person name="Chaboub L."/>
            <person name="Chen D."/>
            <person name="Coyle M."/>
            <person name="Deiros D.R."/>
            <person name="Dinh H."/>
            <person name="Forbes L."/>
            <person name="Fowler G."/>
            <person name="Francisco L."/>
            <person name="Fu Q."/>
            <person name="Gubbala S."/>
            <person name="Hale W."/>
            <person name="Han Y."/>
            <person name="Hemphill L."/>
            <person name="Highlander S.K."/>
            <person name="Hirani K."/>
            <person name="Hogues M."/>
            <person name="Jackson L."/>
            <person name="Jakkamsetti A."/>
            <person name="Javaid M."/>
            <person name="Jiang H."/>
            <person name="Korchina V."/>
            <person name="Kovar C."/>
            <person name="Lara F."/>
            <person name="Lee S."/>
            <person name="Mata R."/>
            <person name="Mathew T."/>
            <person name="Moen C."/>
            <person name="Morales K."/>
            <person name="Munidasa M."/>
            <person name="Nazareth L."/>
            <person name="Ngo R."/>
            <person name="Nguyen L."/>
            <person name="Okwuonu G."/>
            <person name="Ongeri F."/>
            <person name="Patil S."/>
            <person name="Petrosino J."/>
            <person name="Pham C."/>
            <person name="Pham P."/>
            <person name="Pu L.-L."/>
            <person name="Puazo M."/>
            <person name="Raj R."/>
            <person name="Reid J."/>
            <person name="Rouhana J."/>
            <person name="Saada N."/>
            <person name="Shang Y."/>
            <person name="Simmons D."/>
            <person name="Thornton R."/>
            <person name="Warren J."/>
            <person name="Weissenberger G."/>
            <person name="Zhang J."/>
            <person name="Zhang L."/>
            <person name="Zhou C."/>
            <person name="Zhu D."/>
            <person name="Muzny D."/>
            <person name="Worley K."/>
            <person name="Gibbs R."/>
        </authorList>
    </citation>
    <scope>NUCLEOTIDE SEQUENCE [LARGE SCALE GENOMIC DNA]</scope>
    <source>
        <strain evidence="2 3">DSM 16047</strain>
    </source>
</reference>
<protein>
    <recommendedName>
        <fullName evidence="1">DeoR-like transcriptional repressor C-terminal sensor domain-containing protein</fullName>
    </recommendedName>
</protein>
<organism evidence="2 3">
    <name type="scientific">Lactobacillus ultunensis DSM 16047</name>
    <dbReference type="NCBI Taxonomy" id="525365"/>
    <lineage>
        <taxon>Bacteria</taxon>
        <taxon>Bacillati</taxon>
        <taxon>Bacillota</taxon>
        <taxon>Bacilli</taxon>
        <taxon>Lactobacillales</taxon>
        <taxon>Lactobacillaceae</taxon>
        <taxon>Lactobacillus</taxon>
    </lineage>
</organism>
<dbReference type="EMBL" id="ACGU01000071">
    <property type="protein sequence ID" value="EEJ71508.1"/>
    <property type="molecule type" value="Genomic_DNA"/>
</dbReference>
<dbReference type="InterPro" id="IPR014036">
    <property type="entry name" value="DeoR-like_C"/>
</dbReference>
<dbReference type="Proteomes" id="UP000005583">
    <property type="component" value="Unassembled WGS sequence"/>
</dbReference>
<name>C2EPN6_9LACO</name>
<feature type="domain" description="DeoR-like transcriptional repressor C-terminal sensor" evidence="1">
    <location>
        <begin position="3"/>
        <end position="51"/>
    </location>
</feature>
<gene>
    <name evidence="2" type="ORF">HMPREF0548_1632</name>
</gene>